<evidence type="ECO:0000256" key="2">
    <source>
        <dbReference type="SAM" id="SignalP"/>
    </source>
</evidence>
<feature type="compositionally biased region" description="Pro residues" evidence="1">
    <location>
        <begin position="35"/>
        <end position="45"/>
    </location>
</feature>
<evidence type="ECO:0000256" key="1">
    <source>
        <dbReference type="SAM" id="MobiDB-lite"/>
    </source>
</evidence>
<evidence type="ECO:0000313" key="3">
    <source>
        <dbReference type="EMBL" id="MDG2991419.1"/>
    </source>
</evidence>
<evidence type="ECO:0000313" key="4">
    <source>
        <dbReference type="Proteomes" id="UP001154265"/>
    </source>
</evidence>
<organism evidence="3 4">
    <name type="scientific">Candidatus Synechococcus calcipolaris G9</name>
    <dbReference type="NCBI Taxonomy" id="1497997"/>
    <lineage>
        <taxon>Bacteria</taxon>
        <taxon>Bacillati</taxon>
        <taxon>Cyanobacteriota</taxon>
        <taxon>Cyanophyceae</taxon>
        <taxon>Synechococcales</taxon>
        <taxon>Synechococcaceae</taxon>
        <taxon>Synechococcus</taxon>
    </lineage>
</organism>
<gene>
    <name evidence="3" type="ORF">L3556_10830</name>
</gene>
<dbReference type="EMBL" id="JAKKUT010000002">
    <property type="protein sequence ID" value="MDG2991419.1"/>
    <property type="molecule type" value="Genomic_DNA"/>
</dbReference>
<dbReference type="Proteomes" id="UP001154265">
    <property type="component" value="Unassembled WGS sequence"/>
</dbReference>
<feature type="region of interest" description="Disordered" evidence="1">
    <location>
        <begin position="35"/>
        <end position="80"/>
    </location>
</feature>
<name>A0ABT6F0N3_9SYNE</name>
<keyword evidence="2" id="KW-0732">Signal</keyword>
<sequence length="234" mass="23885">MPKFKYLSLQLAAGLTASFLASCGFLVSETEVVVPPPPPPPPAPTPVTAAPAPLLESLAKPTQPEARLSTLKPGEQVGRANPFEPVSTGEEGTAILSSSDVPLLRPGTYRSPEEISASLRNIRTAIAASPGGIVGGPGGTIAPPPPPPTPTEAQGVRVFGVAAINGITRAVVRAPNESVTRTVQVGDTLGGGVRVTAIEAYRTDPVVVLEQYGQTVRISVGQSPVSQGDAPPVL</sequence>
<evidence type="ECO:0008006" key="5">
    <source>
        <dbReference type="Google" id="ProtNLM"/>
    </source>
</evidence>
<comment type="caution">
    <text evidence="3">The sequence shown here is derived from an EMBL/GenBank/DDBJ whole genome shotgun (WGS) entry which is preliminary data.</text>
</comment>
<reference evidence="3" key="2">
    <citation type="submission" date="2022-01" db="EMBL/GenBank/DDBJ databases">
        <authorList>
            <person name="Zivanovic Y."/>
            <person name="Moreira D."/>
            <person name="Lopez-Garcia P."/>
        </authorList>
    </citation>
    <scope>NUCLEOTIDE SEQUENCE</scope>
    <source>
        <strain evidence="3">G9</strain>
    </source>
</reference>
<dbReference type="RefSeq" id="WP_277867288.1">
    <property type="nucleotide sequence ID" value="NZ_JAKKUT010000002.1"/>
</dbReference>
<feature type="signal peptide" evidence="2">
    <location>
        <begin position="1"/>
        <end position="21"/>
    </location>
</feature>
<keyword evidence="4" id="KW-1185">Reference proteome</keyword>
<dbReference type="PROSITE" id="PS51257">
    <property type="entry name" value="PROKAR_LIPOPROTEIN"/>
    <property type="match status" value="1"/>
</dbReference>
<feature type="chain" id="PRO_5045722441" description="Pilus assembly protein PilP" evidence="2">
    <location>
        <begin position="22"/>
        <end position="234"/>
    </location>
</feature>
<accession>A0ABT6F0N3</accession>
<proteinExistence type="predicted"/>
<reference evidence="3" key="1">
    <citation type="journal article" date="2022" name="Genome Biol. Evol.">
        <title>A New Gene Family Diagnostic for Intracellular Biomineralization of Amorphous Ca Carbonates by Cyanobacteria.</title>
        <authorList>
            <person name="Benzerara K."/>
            <person name="Duprat E."/>
            <person name="Bitard-Feildel T."/>
            <person name="Caumes G."/>
            <person name="Cassier-Chauvat C."/>
            <person name="Chauvat F."/>
            <person name="Dezi M."/>
            <person name="Diop S.I."/>
            <person name="Gaschignard G."/>
            <person name="Gorgen S."/>
            <person name="Gugger M."/>
            <person name="Lopez-Garcia P."/>
            <person name="Millet M."/>
            <person name="Skouri-Panet F."/>
            <person name="Moreira D."/>
            <person name="Callebaut I."/>
        </authorList>
    </citation>
    <scope>NUCLEOTIDE SEQUENCE</scope>
    <source>
        <strain evidence="3">G9</strain>
    </source>
</reference>
<protein>
    <recommendedName>
        <fullName evidence="5">Pilus assembly protein PilP</fullName>
    </recommendedName>
</protein>